<dbReference type="InterPro" id="IPR000504">
    <property type="entry name" value="RRM_dom"/>
</dbReference>
<evidence type="ECO:0000256" key="12">
    <source>
        <dbReference type="ARBA" id="ARBA00023306"/>
    </source>
</evidence>
<dbReference type="GO" id="GO:0008270">
    <property type="term" value="F:zinc ion binding"/>
    <property type="evidence" value="ECO:0007669"/>
    <property type="project" value="UniProtKB-KW"/>
</dbReference>
<dbReference type="GO" id="GO:0000974">
    <property type="term" value="C:Prp19 complex"/>
    <property type="evidence" value="ECO:0007669"/>
    <property type="project" value="TreeGrafter"/>
</dbReference>
<dbReference type="Pfam" id="PF16131">
    <property type="entry name" value="Torus"/>
    <property type="match status" value="1"/>
</dbReference>
<keyword evidence="7 15" id="KW-0863">Zinc-finger</keyword>
<dbReference type="GO" id="GO:0017070">
    <property type="term" value="F:U6 snRNA binding"/>
    <property type="evidence" value="ECO:0007669"/>
    <property type="project" value="TreeGrafter"/>
</dbReference>
<keyword evidence="10" id="KW-0508">mRNA splicing</keyword>
<evidence type="ECO:0000256" key="16">
    <source>
        <dbReference type="SAM" id="MobiDB-lite"/>
    </source>
</evidence>
<evidence type="ECO:0000259" key="17">
    <source>
        <dbReference type="PROSITE" id="PS50102"/>
    </source>
</evidence>
<gene>
    <name evidence="19" type="ORF">AW171_hschr31646</name>
</gene>
<keyword evidence="6" id="KW-0747">Spliceosome</keyword>
<dbReference type="OrthoDB" id="10251848at2759"/>
<dbReference type="PROSITE" id="PS50103">
    <property type="entry name" value="ZF_C3H1"/>
    <property type="match status" value="1"/>
</dbReference>
<dbReference type="AlphaFoldDB" id="A0A109UYD2"/>
<evidence type="ECO:0000259" key="18">
    <source>
        <dbReference type="PROSITE" id="PS50103"/>
    </source>
</evidence>
<keyword evidence="11" id="KW-0539">Nucleus</keyword>
<evidence type="ECO:0000256" key="13">
    <source>
        <dbReference type="ARBA" id="ARBA00072313"/>
    </source>
</evidence>
<evidence type="ECO:0000256" key="8">
    <source>
        <dbReference type="ARBA" id="ARBA00022833"/>
    </source>
</evidence>
<dbReference type="GO" id="GO:0036002">
    <property type="term" value="F:pre-mRNA binding"/>
    <property type="evidence" value="ECO:0007669"/>
    <property type="project" value="TreeGrafter"/>
</dbReference>
<evidence type="ECO:0000256" key="9">
    <source>
        <dbReference type="ARBA" id="ARBA00022884"/>
    </source>
</evidence>
<proteinExistence type="inferred from homology"/>
<feature type="zinc finger region" description="C3H1-type" evidence="15">
    <location>
        <begin position="80"/>
        <end position="102"/>
    </location>
</feature>
<evidence type="ECO:0000256" key="3">
    <source>
        <dbReference type="ARBA" id="ARBA00017295"/>
    </source>
</evidence>
<evidence type="ECO:0000256" key="2">
    <source>
        <dbReference type="ARBA" id="ARBA00008024"/>
    </source>
</evidence>
<dbReference type="STRING" id="45286.A0A109UYD2"/>
<dbReference type="PANTHER" id="PTHR14089">
    <property type="entry name" value="PRE-MRNA-SPLICING FACTOR RBM22"/>
    <property type="match status" value="1"/>
</dbReference>
<keyword evidence="12" id="KW-0131">Cell cycle</keyword>
<evidence type="ECO:0000256" key="14">
    <source>
        <dbReference type="PROSITE-ProRule" id="PRU00176"/>
    </source>
</evidence>
<evidence type="ECO:0000256" key="6">
    <source>
        <dbReference type="ARBA" id="ARBA00022728"/>
    </source>
</evidence>
<name>A0A109UYD2_9SACH</name>
<dbReference type="PROSITE" id="PS50102">
    <property type="entry name" value="RRM"/>
    <property type="match status" value="1"/>
</dbReference>
<evidence type="ECO:0000313" key="20">
    <source>
        <dbReference type="Proteomes" id="UP000243052"/>
    </source>
</evidence>
<keyword evidence="20" id="KW-1185">Reference proteome</keyword>
<dbReference type="GeneID" id="28723010"/>
<dbReference type="GO" id="GO:0071006">
    <property type="term" value="C:U2-type catalytic step 1 spliceosome"/>
    <property type="evidence" value="ECO:0007669"/>
    <property type="project" value="TreeGrafter"/>
</dbReference>
<reference evidence="19 20" key="1">
    <citation type="submission" date="2016-01" db="EMBL/GenBank/DDBJ databases">
        <title>Genome sequence of the yeast Holleya sinecauda.</title>
        <authorList>
            <person name="Dietrich F.S."/>
        </authorList>
    </citation>
    <scope>NUCLEOTIDE SEQUENCE [LARGE SCALE GENOMIC DNA]</scope>
    <source>
        <strain evidence="19 20">ATCC 58844</strain>
    </source>
</reference>
<dbReference type="InterPro" id="IPR012677">
    <property type="entry name" value="Nucleotide-bd_a/b_plait_sf"/>
</dbReference>
<dbReference type="InterPro" id="IPR039171">
    <property type="entry name" value="Cwc2/Slt11"/>
</dbReference>
<dbReference type="RefSeq" id="XP_017986790.1">
    <property type="nucleotide sequence ID" value="XM_018131322.1"/>
</dbReference>
<evidence type="ECO:0000256" key="4">
    <source>
        <dbReference type="ARBA" id="ARBA00022664"/>
    </source>
</evidence>
<evidence type="ECO:0000256" key="11">
    <source>
        <dbReference type="ARBA" id="ARBA00023242"/>
    </source>
</evidence>
<protein>
    <recommendedName>
        <fullName evidence="3">Pre-mRNA-splicing factor CWC2</fullName>
    </recommendedName>
    <alternativeName>
        <fullName evidence="13">Pre-mRNA-splicing factor cwc2</fullName>
    </alternativeName>
</protein>
<evidence type="ECO:0000256" key="5">
    <source>
        <dbReference type="ARBA" id="ARBA00022723"/>
    </source>
</evidence>
<evidence type="ECO:0000256" key="1">
    <source>
        <dbReference type="ARBA" id="ARBA00004123"/>
    </source>
</evidence>
<dbReference type="Pfam" id="PF00076">
    <property type="entry name" value="RRM_1"/>
    <property type="match status" value="1"/>
</dbReference>
<feature type="domain" description="RRM" evidence="17">
    <location>
        <begin position="143"/>
        <end position="236"/>
    </location>
</feature>
<sequence>MDNGDEKEQPSWKSRSAKIQVREVDLPSSIPPQTGLAFNIWYNKWSQGGSNNARFVNPYRLEPEYHSGLTEGDRIGEKFFCIYFSKGMCCLGKKCKYLHHVPEEEDIARLTTKSAVLDCFGREKFADYREDMGGVGTFNKQNRTLYIGGILGSLNNKMLKAAQIESRIRFVFNKLGMIDRIRYVENKNCAFVKFKHQVSAEFAKESMSNQTLLIPSDKDWDQRKEGTGLLVKWANEDPNPAAKKMEEQEQKETAMQLMVKLLEDHERNKKRKLEEESKLSSKVQPGNIISGELIQQLRKRNKTVATSKHSDHPQRLTETAVSLKGSLVSYSSSEEE</sequence>
<keyword evidence="8 15" id="KW-0862">Zinc</keyword>
<dbReference type="PANTHER" id="PTHR14089:SF2">
    <property type="entry name" value="PRE-MRNA-SPLICING FACTOR CWC2"/>
    <property type="match status" value="1"/>
</dbReference>
<evidence type="ECO:0000256" key="7">
    <source>
        <dbReference type="ARBA" id="ARBA00022771"/>
    </source>
</evidence>
<dbReference type="GO" id="GO:0006397">
    <property type="term" value="P:mRNA processing"/>
    <property type="evidence" value="ECO:0007669"/>
    <property type="project" value="UniProtKB-KW"/>
</dbReference>
<dbReference type="InterPro" id="IPR035979">
    <property type="entry name" value="RBD_domain_sf"/>
</dbReference>
<dbReference type="Proteomes" id="UP000243052">
    <property type="component" value="Chromosome iii"/>
</dbReference>
<dbReference type="Gene3D" id="3.30.70.330">
    <property type="match status" value="1"/>
</dbReference>
<dbReference type="FunFam" id="3.30.70.330:FF:000713">
    <property type="entry name" value="Pre-mRNA-splicing factor CWC2"/>
    <property type="match status" value="1"/>
</dbReference>
<feature type="region of interest" description="Disordered" evidence="16">
    <location>
        <begin position="268"/>
        <end position="320"/>
    </location>
</feature>
<dbReference type="InterPro" id="IPR000571">
    <property type="entry name" value="Znf_CCCH"/>
</dbReference>
<dbReference type="SUPFAM" id="SSF54928">
    <property type="entry name" value="RNA-binding domain, RBD"/>
    <property type="match status" value="1"/>
</dbReference>
<dbReference type="GO" id="GO:0071007">
    <property type="term" value="C:U2-type catalytic step 2 spliceosome"/>
    <property type="evidence" value="ECO:0007669"/>
    <property type="project" value="TreeGrafter"/>
</dbReference>
<keyword evidence="5 15" id="KW-0479">Metal-binding</keyword>
<dbReference type="EMBL" id="CP014243">
    <property type="protein sequence ID" value="AMD19794.1"/>
    <property type="molecule type" value="Genomic_DNA"/>
</dbReference>
<evidence type="ECO:0000256" key="15">
    <source>
        <dbReference type="PROSITE-ProRule" id="PRU00723"/>
    </source>
</evidence>
<feature type="domain" description="C3H1-type" evidence="18">
    <location>
        <begin position="80"/>
        <end position="102"/>
    </location>
</feature>
<dbReference type="InterPro" id="IPR032297">
    <property type="entry name" value="Torus"/>
</dbReference>
<organism evidence="19 20">
    <name type="scientific">Eremothecium sinecaudum</name>
    <dbReference type="NCBI Taxonomy" id="45286"/>
    <lineage>
        <taxon>Eukaryota</taxon>
        <taxon>Fungi</taxon>
        <taxon>Dikarya</taxon>
        <taxon>Ascomycota</taxon>
        <taxon>Saccharomycotina</taxon>
        <taxon>Saccharomycetes</taxon>
        <taxon>Saccharomycetales</taxon>
        <taxon>Saccharomycetaceae</taxon>
        <taxon>Eremothecium</taxon>
    </lineage>
</organism>
<feature type="compositionally biased region" description="Basic and acidic residues" evidence="16">
    <location>
        <begin position="268"/>
        <end position="279"/>
    </location>
</feature>
<evidence type="ECO:0000256" key="10">
    <source>
        <dbReference type="ARBA" id="ARBA00023187"/>
    </source>
</evidence>
<comment type="subcellular location">
    <subcellularLocation>
        <location evidence="1">Nucleus</location>
    </subcellularLocation>
</comment>
<accession>A0A109UYD2</accession>
<dbReference type="GO" id="GO:0008380">
    <property type="term" value="P:RNA splicing"/>
    <property type="evidence" value="ECO:0007669"/>
    <property type="project" value="UniProtKB-KW"/>
</dbReference>
<keyword evidence="4" id="KW-0507">mRNA processing</keyword>
<keyword evidence="9 14" id="KW-0694">RNA-binding</keyword>
<comment type="similarity">
    <text evidence="2">Belongs to the RRM CWC2 family.</text>
</comment>
<evidence type="ECO:0000313" key="19">
    <source>
        <dbReference type="EMBL" id="AMD19794.1"/>
    </source>
</evidence>